<evidence type="ECO:0000313" key="6">
    <source>
        <dbReference type="Proteomes" id="UP001634394"/>
    </source>
</evidence>
<feature type="non-terminal residue" evidence="5">
    <location>
        <position position="1"/>
    </location>
</feature>
<feature type="compositionally biased region" description="Basic and acidic residues" evidence="3">
    <location>
        <begin position="185"/>
        <end position="223"/>
    </location>
</feature>
<accession>A0ABD3X4M8</accession>
<feature type="compositionally biased region" description="Basic and acidic residues" evidence="3">
    <location>
        <begin position="264"/>
        <end position="278"/>
    </location>
</feature>
<evidence type="ECO:0000256" key="1">
    <source>
        <dbReference type="ARBA" id="ARBA00023242"/>
    </source>
</evidence>
<feature type="compositionally biased region" description="Polar residues" evidence="3">
    <location>
        <begin position="405"/>
        <end position="414"/>
    </location>
</feature>
<name>A0ABD3X4M8_SINWO</name>
<proteinExistence type="predicted"/>
<dbReference type="PANTHER" id="PTHR47827">
    <property type="entry name" value="AHD DOMAIN-CONTAINING PROTEIN"/>
    <property type="match status" value="1"/>
</dbReference>
<dbReference type="PROSITE" id="PS51037">
    <property type="entry name" value="YEATS"/>
    <property type="match status" value="1"/>
</dbReference>
<dbReference type="Proteomes" id="UP001634394">
    <property type="component" value="Unassembled WGS sequence"/>
</dbReference>
<feature type="compositionally biased region" description="Polar residues" evidence="3">
    <location>
        <begin position="172"/>
        <end position="184"/>
    </location>
</feature>
<keyword evidence="1 2" id="KW-0539">Nucleus</keyword>
<dbReference type="InterPro" id="IPR055129">
    <property type="entry name" value="YEATS_dom"/>
</dbReference>
<dbReference type="PANTHER" id="PTHR47827:SF3">
    <property type="entry name" value="AF-9 ANC1 HOMOLOGY DOMAIN-CONTAINING PROTEIN"/>
    <property type="match status" value="1"/>
</dbReference>
<dbReference type="InterPro" id="IPR038704">
    <property type="entry name" value="YEAST_sf"/>
</dbReference>
<evidence type="ECO:0000259" key="4">
    <source>
        <dbReference type="PROSITE" id="PS51037"/>
    </source>
</evidence>
<evidence type="ECO:0000313" key="5">
    <source>
        <dbReference type="EMBL" id="KAL3881207.1"/>
    </source>
</evidence>
<reference evidence="5 6" key="1">
    <citation type="submission" date="2024-11" db="EMBL/GenBank/DDBJ databases">
        <title>Chromosome-level genome assembly of the freshwater bivalve Anodonta woodiana.</title>
        <authorList>
            <person name="Chen X."/>
        </authorList>
    </citation>
    <scope>NUCLEOTIDE SEQUENCE [LARGE SCALE GENOMIC DNA]</scope>
    <source>
        <strain evidence="5">MN2024</strain>
        <tissue evidence="5">Gills</tissue>
    </source>
</reference>
<comment type="subcellular location">
    <subcellularLocation>
        <location evidence="2">Nucleus</location>
    </subcellularLocation>
</comment>
<feature type="domain" description="YEATS" evidence="4">
    <location>
        <begin position="1"/>
        <end position="134"/>
    </location>
</feature>
<feature type="region of interest" description="Disordered" evidence="3">
    <location>
        <begin position="482"/>
        <end position="505"/>
    </location>
</feature>
<dbReference type="CDD" id="cd16906">
    <property type="entry name" value="YEATS_AF-9_like"/>
    <property type="match status" value="1"/>
</dbReference>
<feature type="compositionally biased region" description="Basic and acidic residues" evidence="3">
    <location>
        <begin position="490"/>
        <end position="500"/>
    </location>
</feature>
<gene>
    <name evidence="5" type="ORF">ACJMK2_027663</name>
</gene>
<feature type="region of interest" description="Disordered" evidence="3">
    <location>
        <begin position="171"/>
        <end position="414"/>
    </location>
</feature>
<evidence type="ECO:0000256" key="2">
    <source>
        <dbReference type="PROSITE-ProRule" id="PRU00376"/>
    </source>
</evidence>
<dbReference type="Pfam" id="PF03366">
    <property type="entry name" value="YEATS"/>
    <property type="match status" value="1"/>
</dbReference>
<dbReference type="InterPro" id="IPR052790">
    <property type="entry name" value="YEATS_domain"/>
</dbReference>
<comment type="caution">
    <text evidence="5">The sequence shown here is derived from an EMBL/GenBank/DDBJ whole genome shotgun (WGS) entry which is preliminary data.</text>
</comment>
<organism evidence="5 6">
    <name type="scientific">Sinanodonta woodiana</name>
    <name type="common">Chinese pond mussel</name>
    <name type="synonym">Anodonta woodiana</name>
    <dbReference type="NCBI Taxonomy" id="1069815"/>
    <lineage>
        <taxon>Eukaryota</taxon>
        <taxon>Metazoa</taxon>
        <taxon>Spiralia</taxon>
        <taxon>Lophotrochozoa</taxon>
        <taxon>Mollusca</taxon>
        <taxon>Bivalvia</taxon>
        <taxon>Autobranchia</taxon>
        <taxon>Heteroconchia</taxon>
        <taxon>Palaeoheterodonta</taxon>
        <taxon>Unionida</taxon>
        <taxon>Unionoidea</taxon>
        <taxon>Unionidae</taxon>
        <taxon>Unioninae</taxon>
        <taxon>Sinanodonta</taxon>
    </lineage>
</organism>
<dbReference type="AlphaFoldDB" id="A0ABD3X4M8"/>
<keyword evidence="6" id="KW-1185">Reference proteome</keyword>
<protein>
    <recommendedName>
        <fullName evidence="4">YEATS domain-containing protein</fullName>
    </recommendedName>
</protein>
<dbReference type="Gene3D" id="2.60.40.1970">
    <property type="entry name" value="YEATS domain"/>
    <property type="match status" value="1"/>
</dbReference>
<dbReference type="GO" id="GO:0005634">
    <property type="term" value="C:nucleus"/>
    <property type="evidence" value="ECO:0007669"/>
    <property type="project" value="UniProtKB-SubCell"/>
</dbReference>
<feature type="compositionally biased region" description="Basic and acidic residues" evidence="3">
    <location>
        <begin position="286"/>
        <end position="400"/>
    </location>
</feature>
<sequence length="637" mass="72253">KEQCIQLIIEIGHRSSPKTNPTKEGFTHDWTVYVRGYEGCDISQFVEKVVFQLHPSFSNPRRVVKVPPYFVSEMGYAGFDLPVEIFFKNKKKPKSVMFTYDLFLPVDKAIKSNRREKLTFQKPAKEFMDKLINAGKVLMLPLVDVCGPPTKAAPLDTKQVLVLPPVDLCAPPNTTQRQSVTSKENVSKQKQDFSEMGKYVNNDKHISAAEKSSENNSNGHDEASNSLSIMASTPPPLVSKKRTSGSSNGNKSKKAKISSSEPCENVRREDRQRSEEKEKKKKGVKRKDCESKDKSHSKYHKKDTSKQKTNKNVKEEKVEYSLKDDKKEAKDDTKEVRDDKKEVRDDKKKVRDDKKEVRDDKKEVRDDKKEVRDDKKEVRDDKKEVRDDKKEVRDDKKKLFEVISPPNNTKRTQSRSVLHLLMDELELEGISSDDDDDIFNADIFCQQLSVGKKNTAVQSSKASPAPSCNMNPPKPAKVISENTSAIKEPTPPKEHREETATKSVSETEVISLLSSTVYNESNSMNTLQMLMQELQYILADNSYDITAAVNIFSQRKSLTKMSANQSQEKSTSSEELIKLAELESTLMGIKDLAVLQKAVKLILSSGYLIIYDEFDTKINSLNTSLLGQMQNFVNENI</sequence>
<dbReference type="Gene3D" id="1.20.1270.290">
    <property type="match status" value="1"/>
</dbReference>
<evidence type="ECO:0000256" key="3">
    <source>
        <dbReference type="SAM" id="MobiDB-lite"/>
    </source>
</evidence>
<dbReference type="EMBL" id="JBJQND010000003">
    <property type="protein sequence ID" value="KAL3881207.1"/>
    <property type="molecule type" value="Genomic_DNA"/>
</dbReference>